<accession>A0ABN7XHI7</accession>
<feature type="non-terminal residue" evidence="1">
    <location>
        <position position="172"/>
    </location>
</feature>
<evidence type="ECO:0000313" key="1">
    <source>
        <dbReference type="EMBL" id="CAG8854763.1"/>
    </source>
</evidence>
<dbReference type="EMBL" id="CAJVQB010142120">
    <property type="protein sequence ID" value="CAG8854763.1"/>
    <property type="molecule type" value="Genomic_DNA"/>
</dbReference>
<comment type="caution">
    <text evidence="1">The sequence shown here is derived from an EMBL/GenBank/DDBJ whole genome shotgun (WGS) entry which is preliminary data.</text>
</comment>
<dbReference type="Proteomes" id="UP000789901">
    <property type="component" value="Unassembled WGS sequence"/>
</dbReference>
<protein>
    <submittedName>
        <fullName evidence="1">21274_t:CDS:1</fullName>
    </submittedName>
</protein>
<evidence type="ECO:0000313" key="2">
    <source>
        <dbReference type="Proteomes" id="UP000789901"/>
    </source>
</evidence>
<sequence>NHARSRLANEINEWYPISGKINNDIKQACVEHGHGGCWNTPNYHINDIICIDMKECYLAIAVNGKLLKDDITEFAQVRSFKFAPNIHSVIPVCIITISSWAGILENLTVEKVIISLTKQTKVWLSNNQDINEGELDFLIKDCTNAGTFAGREKCPLGFILTYYKGYQPQYTH</sequence>
<reference evidence="1 2" key="1">
    <citation type="submission" date="2021-06" db="EMBL/GenBank/DDBJ databases">
        <authorList>
            <person name="Kallberg Y."/>
            <person name="Tangrot J."/>
            <person name="Rosling A."/>
        </authorList>
    </citation>
    <scope>NUCLEOTIDE SEQUENCE [LARGE SCALE GENOMIC DNA]</scope>
    <source>
        <strain evidence="1 2">120-4 pot B 10/14</strain>
    </source>
</reference>
<keyword evidence="2" id="KW-1185">Reference proteome</keyword>
<name>A0ABN7XHI7_GIGMA</name>
<organism evidence="1 2">
    <name type="scientific">Gigaspora margarita</name>
    <dbReference type="NCBI Taxonomy" id="4874"/>
    <lineage>
        <taxon>Eukaryota</taxon>
        <taxon>Fungi</taxon>
        <taxon>Fungi incertae sedis</taxon>
        <taxon>Mucoromycota</taxon>
        <taxon>Glomeromycotina</taxon>
        <taxon>Glomeromycetes</taxon>
        <taxon>Diversisporales</taxon>
        <taxon>Gigasporaceae</taxon>
        <taxon>Gigaspora</taxon>
    </lineage>
</organism>
<feature type="non-terminal residue" evidence="1">
    <location>
        <position position="1"/>
    </location>
</feature>
<proteinExistence type="predicted"/>
<gene>
    <name evidence="1" type="ORF">GMARGA_LOCUS43584</name>
</gene>